<keyword evidence="4" id="KW-1185">Reference proteome</keyword>
<dbReference type="EMBL" id="QKSB01000002">
    <property type="protein sequence ID" value="PZE17751.1"/>
    <property type="molecule type" value="Genomic_DNA"/>
</dbReference>
<dbReference type="GO" id="GO:0016747">
    <property type="term" value="F:acyltransferase activity, transferring groups other than amino-acyl groups"/>
    <property type="evidence" value="ECO:0007669"/>
    <property type="project" value="InterPro"/>
</dbReference>
<dbReference type="PANTHER" id="PTHR31435">
    <property type="entry name" value="PROTEIN NATD1"/>
    <property type="match status" value="1"/>
</dbReference>
<dbReference type="PANTHER" id="PTHR31435:SF9">
    <property type="entry name" value="PROTEIN NATD1"/>
    <property type="match status" value="1"/>
</dbReference>
<accession>A0A2W1N3X5</accession>
<dbReference type="InterPro" id="IPR031165">
    <property type="entry name" value="GNAT_YJDJ"/>
</dbReference>
<evidence type="ECO:0000313" key="4">
    <source>
        <dbReference type="Proteomes" id="UP000249248"/>
    </source>
</evidence>
<organism evidence="3 4">
    <name type="scientific">Putridiphycobacter roseus</name>
    <dbReference type="NCBI Taxonomy" id="2219161"/>
    <lineage>
        <taxon>Bacteria</taxon>
        <taxon>Pseudomonadati</taxon>
        <taxon>Bacteroidota</taxon>
        <taxon>Flavobacteriia</taxon>
        <taxon>Flavobacteriales</taxon>
        <taxon>Crocinitomicaceae</taxon>
        <taxon>Putridiphycobacter</taxon>
    </lineage>
</organism>
<evidence type="ECO:0000313" key="3">
    <source>
        <dbReference type="EMBL" id="PZE17751.1"/>
    </source>
</evidence>
<feature type="domain" description="N-acetyltransferase" evidence="1">
    <location>
        <begin position="1"/>
        <end position="92"/>
    </location>
</feature>
<protein>
    <submittedName>
        <fullName evidence="3">N-acetyltransferase</fullName>
    </submittedName>
</protein>
<dbReference type="AlphaFoldDB" id="A0A2W1N3X5"/>
<dbReference type="SUPFAM" id="SSF55729">
    <property type="entry name" value="Acyl-CoA N-acyltransferases (Nat)"/>
    <property type="match status" value="1"/>
</dbReference>
<sequence length="92" mass="10876">MSNLKHDKDSKRFILQLEEDQKAFIEYEIIDNKYYLTYSEVPTSLRGRGVGKELVEKTFEILTEDGLKVKAICGYIKVIAMRSEKWKHIIEY</sequence>
<proteinExistence type="predicted"/>
<dbReference type="Pfam" id="PF14542">
    <property type="entry name" value="Acetyltransf_CG"/>
    <property type="match status" value="1"/>
</dbReference>
<dbReference type="Proteomes" id="UP000249248">
    <property type="component" value="Unassembled WGS sequence"/>
</dbReference>
<dbReference type="InterPro" id="IPR045057">
    <property type="entry name" value="Gcn5-rel_NAT"/>
</dbReference>
<dbReference type="Gene3D" id="3.40.630.30">
    <property type="match status" value="1"/>
</dbReference>
<gene>
    <name evidence="3" type="ORF">DNU06_03795</name>
</gene>
<keyword evidence="3" id="KW-0808">Transferase</keyword>
<feature type="domain" description="N-acetyltransferase" evidence="2">
    <location>
        <begin position="5"/>
        <end position="91"/>
    </location>
</feature>
<name>A0A2W1N3X5_9FLAO</name>
<dbReference type="PROSITE" id="PS51729">
    <property type="entry name" value="GNAT_YJDJ"/>
    <property type="match status" value="1"/>
</dbReference>
<dbReference type="InterPro" id="IPR016181">
    <property type="entry name" value="Acyl_CoA_acyltransferase"/>
</dbReference>
<reference evidence="3 4" key="1">
    <citation type="submission" date="2018-06" db="EMBL/GenBank/DDBJ databases">
        <title>The draft genome sequence of Crocinitomix sp. SM1701.</title>
        <authorList>
            <person name="Zhang X."/>
        </authorList>
    </citation>
    <scope>NUCLEOTIDE SEQUENCE [LARGE SCALE GENOMIC DNA]</scope>
    <source>
        <strain evidence="3 4">SM1701</strain>
    </source>
</reference>
<dbReference type="PROSITE" id="PS51186">
    <property type="entry name" value="GNAT"/>
    <property type="match status" value="1"/>
</dbReference>
<evidence type="ECO:0000259" key="2">
    <source>
        <dbReference type="PROSITE" id="PS51729"/>
    </source>
</evidence>
<dbReference type="OrthoDB" id="1120671at2"/>
<dbReference type="RefSeq" id="WP_111061902.1">
    <property type="nucleotide sequence ID" value="NZ_JBHUCU010000002.1"/>
</dbReference>
<dbReference type="InterPro" id="IPR000182">
    <property type="entry name" value="GNAT_dom"/>
</dbReference>
<comment type="caution">
    <text evidence="3">The sequence shown here is derived from an EMBL/GenBank/DDBJ whole genome shotgun (WGS) entry which is preliminary data.</text>
</comment>
<evidence type="ECO:0000259" key="1">
    <source>
        <dbReference type="PROSITE" id="PS51186"/>
    </source>
</evidence>